<organism evidence="2 3">
    <name type="scientific">Namhaeicola litoreus</name>
    <dbReference type="NCBI Taxonomy" id="1052145"/>
    <lineage>
        <taxon>Bacteria</taxon>
        <taxon>Pseudomonadati</taxon>
        <taxon>Bacteroidota</taxon>
        <taxon>Flavobacteriia</taxon>
        <taxon>Flavobacteriales</taxon>
        <taxon>Flavobacteriaceae</taxon>
        <taxon>Namhaeicola</taxon>
    </lineage>
</organism>
<dbReference type="InterPro" id="IPR008979">
    <property type="entry name" value="Galactose-bd-like_sf"/>
</dbReference>
<keyword evidence="1" id="KW-0732">Signal</keyword>
<dbReference type="SUPFAM" id="SSF49785">
    <property type="entry name" value="Galactose-binding domain-like"/>
    <property type="match status" value="2"/>
</dbReference>
<protein>
    <submittedName>
        <fullName evidence="2">Glycosyl hydrolase family 16</fullName>
    </submittedName>
</protein>
<dbReference type="RefSeq" id="WP_377179617.1">
    <property type="nucleotide sequence ID" value="NZ_JBHTMY010000003.1"/>
</dbReference>
<proteinExistence type="predicted"/>
<keyword evidence="2" id="KW-0378">Hydrolase</keyword>
<feature type="signal peptide" evidence="1">
    <location>
        <begin position="1"/>
        <end position="24"/>
    </location>
</feature>
<evidence type="ECO:0000256" key="1">
    <source>
        <dbReference type="SAM" id="SignalP"/>
    </source>
</evidence>
<dbReference type="Gene3D" id="2.60.40.1080">
    <property type="match status" value="1"/>
</dbReference>
<dbReference type="Gene3D" id="2.60.120.430">
    <property type="entry name" value="Galactose-binding lectin"/>
    <property type="match status" value="2"/>
</dbReference>
<gene>
    <name evidence="2" type="ORF">ACFQ39_13030</name>
</gene>
<dbReference type="EMBL" id="JBHTMY010000003">
    <property type="protein sequence ID" value="MFD1316542.1"/>
    <property type="molecule type" value="Genomic_DNA"/>
</dbReference>
<name>A0ABW3Y3S9_9FLAO</name>
<reference evidence="3" key="1">
    <citation type="journal article" date="2019" name="Int. J. Syst. Evol. Microbiol.">
        <title>The Global Catalogue of Microorganisms (GCM) 10K type strain sequencing project: providing services to taxonomists for standard genome sequencing and annotation.</title>
        <authorList>
            <consortium name="The Broad Institute Genomics Platform"/>
            <consortium name="The Broad Institute Genome Sequencing Center for Infectious Disease"/>
            <person name="Wu L."/>
            <person name="Ma J."/>
        </authorList>
    </citation>
    <scope>NUCLEOTIDE SEQUENCE [LARGE SCALE GENOMIC DNA]</scope>
    <source>
        <strain evidence="3">CCUG 61485</strain>
    </source>
</reference>
<comment type="caution">
    <text evidence="2">The sequence shown here is derived from an EMBL/GenBank/DDBJ whole genome shotgun (WGS) entry which is preliminary data.</text>
</comment>
<sequence length="474" mass="51685">MKIRNFTCLRMMFLLGLFCTFNISCERDLSDEAEFASFPNTAEVFIDGFSGGLEYLPFGGSKLNAFSVDTETKYEGTSSMRFDVPNFGDPAGAFAGAIFPDYNGRNLSEYDALTFWAKATQAATINEIGFGVDFEKNKFAVTRQNLRITTTWTKYVIPIPDPLKLDLEKGMFWYAAGPENNNGFTFWIDELQYESLGTIAQPKPAILNGEDVIQTSFIGSSIDLTSGLSQTFNLGSGINETVLAAPSYFTFSSTDPDVARVSELGIVSIVGNGSAVITAILDGVKAKGSLSVEVIGQFTPAPIPPYDPDQVISIFSDVYTNVPVDFYNGFYAPFQTTTSNDFAVNGDNVLNYENYNFVGIEFNQNVPTINASSMTKMHLDIFIPNGFDPESTLRINLVDFGADDAFGGGDNSTVSITLSTNSTPALVTGDWISVDLDITALANRKNLGQIVFDASGDTSPRPSSFYVDNIYLYK</sequence>
<accession>A0ABW3Y3S9</accession>
<evidence type="ECO:0000313" key="2">
    <source>
        <dbReference type="EMBL" id="MFD1316542.1"/>
    </source>
</evidence>
<feature type="chain" id="PRO_5045968722" evidence="1">
    <location>
        <begin position="25"/>
        <end position="474"/>
    </location>
</feature>
<evidence type="ECO:0000313" key="3">
    <source>
        <dbReference type="Proteomes" id="UP001597201"/>
    </source>
</evidence>
<dbReference type="GO" id="GO:0016787">
    <property type="term" value="F:hydrolase activity"/>
    <property type="evidence" value="ECO:0007669"/>
    <property type="project" value="UniProtKB-KW"/>
</dbReference>
<keyword evidence="3" id="KW-1185">Reference proteome</keyword>
<dbReference type="SUPFAM" id="SSF49373">
    <property type="entry name" value="Invasin/intimin cell-adhesion fragments"/>
    <property type="match status" value="1"/>
</dbReference>
<dbReference type="InterPro" id="IPR008964">
    <property type="entry name" value="Invasin/intimin_cell_adhesion"/>
</dbReference>
<dbReference type="Proteomes" id="UP001597201">
    <property type="component" value="Unassembled WGS sequence"/>
</dbReference>